<dbReference type="STRING" id="30732.ENSOMEP00000020379"/>
<dbReference type="GO" id="GO:0005634">
    <property type="term" value="C:nucleus"/>
    <property type="evidence" value="ECO:0007669"/>
    <property type="project" value="TreeGrafter"/>
</dbReference>
<organism evidence="2 3">
    <name type="scientific">Oryzias melastigma</name>
    <name type="common">Marine medaka</name>
    <dbReference type="NCBI Taxonomy" id="30732"/>
    <lineage>
        <taxon>Eukaryota</taxon>
        <taxon>Metazoa</taxon>
        <taxon>Chordata</taxon>
        <taxon>Craniata</taxon>
        <taxon>Vertebrata</taxon>
        <taxon>Euteleostomi</taxon>
        <taxon>Actinopterygii</taxon>
        <taxon>Neopterygii</taxon>
        <taxon>Teleostei</taxon>
        <taxon>Neoteleostei</taxon>
        <taxon>Acanthomorphata</taxon>
        <taxon>Ovalentaria</taxon>
        <taxon>Atherinomorphae</taxon>
        <taxon>Beloniformes</taxon>
        <taxon>Adrianichthyidae</taxon>
        <taxon>Oryziinae</taxon>
        <taxon>Oryzias</taxon>
    </lineage>
</organism>
<dbReference type="PANTHER" id="PTHR47282:SF1">
    <property type="entry name" value="PGC-1 AND ERR-INDUCED REGULATOR IN MUSCLE PROTEIN 1"/>
    <property type="match status" value="1"/>
</dbReference>
<dbReference type="OMA" id="CDRDWEC"/>
<feature type="region of interest" description="Disordered" evidence="1">
    <location>
        <begin position="1097"/>
        <end position="1118"/>
    </location>
</feature>
<evidence type="ECO:0000313" key="3">
    <source>
        <dbReference type="Proteomes" id="UP000261560"/>
    </source>
</evidence>
<dbReference type="InterPro" id="IPR043442">
    <property type="entry name" value="Perm1"/>
</dbReference>
<feature type="region of interest" description="Disordered" evidence="1">
    <location>
        <begin position="414"/>
        <end position="473"/>
    </location>
</feature>
<evidence type="ECO:0000313" key="2">
    <source>
        <dbReference type="Ensembl" id="ENSOMEP00000020379.1"/>
    </source>
</evidence>
<feature type="compositionally biased region" description="Polar residues" evidence="1">
    <location>
        <begin position="281"/>
        <end position="293"/>
    </location>
</feature>
<feature type="region of interest" description="Disordered" evidence="1">
    <location>
        <begin position="349"/>
        <end position="397"/>
    </location>
</feature>
<feature type="compositionally biased region" description="Basic residues" evidence="1">
    <location>
        <begin position="295"/>
        <end position="304"/>
    </location>
</feature>
<dbReference type="GO" id="GO:0014850">
    <property type="term" value="P:response to muscle activity"/>
    <property type="evidence" value="ECO:0007669"/>
    <property type="project" value="TreeGrafter"/>
</dbReference>
<dbReference type="PANTHER" id="PTHR47282">
    <property type="entry name" value="PGC-1 AND ERR-INDUCED REGULATOR IN MUSCLE PROTEIN 1"/>
    <property type="match status" value="1"/>
</dbReference>
<feature type="region of interest" description="Disordered" evidence="1">
    <location>
        <begin position="278"/>
        <end position="329"/>
    </location>
</feature>
<name>A0A3B3CTE0_ORYME</name>
<dbReference type="GeneTree" id="ENSGT01140000282610"/>
<dbReference type="Ensembl" id="ENSOMET00000029842.1">
    <property type="protein sequence ID" value="ENSOMEP00000020379.1"/>
    <property type="gene ID" value="ENSOMEG00000022239.1"/>
</dbReference>
<evidence type="ECO:0000256" key="1">
    <source>
        <dbReference type="SAM" id="MobiDB-lite"/>
    </source>
</evidence>
<evidence type="ECO:0008006" key="4">
    <source>
        <dbReference type="Google" id="ProtNLM"/>
    </source>
</evidence>
<dbReference type="PaxDb" id="30732-ENSOMEP00000020379"/>
<feature type="compositionally biased region" description="Basic and acidic residues" evidence="1">
    <location>
        <begin position="360"/>
        <end position="376"/>
    </location>
</feature>
<dbReference type="AlphaFoldDB" id="A0A3B3CTE0"/>
<reference evidence="2" key="2">
    <citation type="submission" date="2025-09" db="UniProtKB">
        <authorList>
            <consortium name="Ensembl"/>
        </authorList>
    </citation>
    <scope>IDENTIFICATION</scope>
</reference>
<feature type="compositionally biased region" description="Polar residues" evidence="1">
    <location>
        <begin position="381"/>
        <end position="397"/>
    </location>
</feature>
<feature type="compositionally biased region" description="Basic and acidic residues" evidence="1">
    <location>
        <begin position="130"/>
        <end position="146"/>
    </location>
</feature>
<protein>
    <recommendedName>
        <fullName evidence="4">PGC-1 and ERR-induced regulator in muscle protein 1</fullName>
    </recommendedName>
</protein>
<reference evidence="2" key="1">
    <citation type="submission" date="2025-08" db="UniProtKB">
        <authorList>
            <consortium name="Ensembl"/>
        </authorList>
    </citation>
    <scope>IDENTIFICATION</scope>
</reference>
<dbReference type="Proteomes" id="UP000261560">
    <property type="component" value="Unplaced"/>
</dbReference>
<keyword evidence="3" id="KW-1185">Reference proteome</keyword>
<dbReference type="GO" id="GO:0005737">
    <property type="term" value="C:cytoplasm"/>
    <property type="evidence" value="ECO:0007669"/>
    <property type="project" value="TreeGrafter"/>
</dbReference>
<accession>A0A3B3CTE0</accession>
<proteinExistence type="predicted"/>
<sequence>MEEFEYSVEICDRDWERFFAECEECNLLPPSLAGVDDSGMSDLDDRGSILAKKVQRVNSAPGDSTSVPPNGGPPFSVGSPVESSLCKHGMLGVQSVLSDSEEDTHLQSVNIFFERLKGLTEPGPSQARLENNREATQKEERSDDGQQARGTTLPKNFLELNTLPDRGETAVGKETSKPVNAIGGMSTIKKLESESDISSEPEACSNLEFKTCRSTKTLLFIREEVSTETRVNEVTHWNQPQVSTETTLSNAMEADTNLNDATLEGLLTSQVVLRKKCSMKGDQTPNQESSPSASIKRKRRKKKRLSMEGGDGGKMCERQAVSDSESETYITREETGLLGKSFKDPQITPSYMISPCSEDVSSKEAKTELYHSEPPRDGLYQQLQRKQKTSTATSLDENNSTYCWPLTPLHHSNGSVTSTASQEPEESPGLNGHSWLQNAVPGVTDYSQHHKQDMKTSPLHLSDKRKTSRLENQGSTKCFTPAEVETVIPLSAAKSCVTAVEVGQKYKLSAAKTLLAEETGNFGSDEKMLRQSEPQQRLENDSHRYNSTTLENPPFSPSAFTDINCEESSPLETKTCPLKVKTSSEGMSPNLTPHYTDLSPHLNCLFKSSSTSDSALEAKTSNILAGNGTKSEQILSEGPNTSGLRINNLKETNLPLMKDLPMNSSDISNVSSCCSLDTESVGSFTNDNLTEMSTGNQSGDQVEKKLQILSECKEIDMTCEPTKHPVCNSTAKTEDAVPASKPAGETESKESSVFAMSSFWSEMEKLTINDILGLRKIGRSAPATFLPPVQEKEEIDTSIFTNMDELKQETENSSSMDSYSPRGVTWESEPVMQDTSIYPKTMLELVTDTSEPLLTEMPLKSLKKISKTITVHNLQALESETCSFSHKGDILEPFEESIENYSVDSPLKKNVNTRPFSESYSISLPDIFHYLFGEKPSTPSQSAADGGSTFSYDGNSVPETYDHFFSEFDTESFFYPLTTAEEKAKDKPVTIFSYSRSSSRSLNFPEAYEYFYASSSSDDSSVESDEEDYFGPVKVVSRYSQRPSLTPVSTDPYDDFFTENDLNQNFFSLRSLSFRNVNFKASQSQKQESYAMSLEPVKHSDTSTMREAPPIVPKENPDLRSSDPRLYELYNTITRQPEQLPLSYEDFQMTVVNPRLDASLLPLKHSDMCLVCIAFASWVLKTANPQVGDAWKAVLLANVSALSAIRYLRKYVKVEAATSEKKLQLTQS</sequence>
<feature type="region of interest" description="Disordered" evidence="1">
    <location>
        <begin position="120"/>
        <end position="152"/>
    </location>
</feature>
<dbReference type="GO" id="GO:0006355">
    <property type="term" value="P:regulation of DNA-templated transcription"/>
    <property type="evidence" value="ECO:0007669"/>
    <property type="project" value="InterPro"/>
</dbReference>